<sequence>MRRLSDEPRVEITGSYEKYQAKELRKECSRRHISIIRSGPYANDCKQGYILLLRAHDRERTGGSTDGSQAGEEPPEERDESDSDGASSEDNQQQQQQQQRQQRYRRSSMFRLINVIARCCGSSHLDGPEADDDTTELWNDIAHEYCSNNHLYDKLYSANPLWDNVDPHVFDELSGTTLRRMWSELCTSYTRTMADDRLDQHSAHAVEQSDVERQDVMYLHDQIQLYPNGPNLLRRFVQRSSEDVAGVPMPSEHMNEHNSASTQKINAPPPLATAVITSVQMKHTDSPTAAALVPPPIMIAHPEVGIRTKLSQERIDVMECEISLKKQKAVREELIELQQSIRAAREEWIKYEQFPEFRAQVLEDLNYLQMRKRTLREFLDRDIDALVGKKPCLHVESLHEEDKDKCL</sequence>
<comment type="caution">
    <text evidence="2">The sequence shown here is derived from an EMBL/GenBank/DDBJ whole genome shotgun (WGS) entry which is preliminary data.</text>
</comment>
<feature type="compositionally biased region" description="Low complexity" evidence="1">
    <location>
        <begin position="84"/>
        <end position="101"/>
    </location>
</feature>
<feature type="compositionally biased region" description="Acidic residues" evidence="1">
    <location>
        <begin position="73"/>
        <end position="83"/>
    </location>
</feature>
<dbReference type="EMBL" id="DAKRPA010000165">
    <property type="protein sequence ID" value="DAZ96510.1"/>
    <property type="molecule type" value="Genomic_DNA"/>
</dbReference>
<name>A0AAV2YQZ2_9STRA</name>
<evidence type="ECO:0000313" key="2">
    <source>
        <dbReference type="EMBL" id="DAZ96510.1"/>
    </source>
</evidence>
<protein>
    <submittedName>
        <fullName evidence="2">Uncharacterized protein</fullName>
    </submittedName>
</protein>
<reference evidence="2" key="2">
    <citation type="journal article" date="2023" name="Microbiol Resour">
        <title>Decontamination and Annotation of the Draft Genome Sequence of the Oomycete Lagenidium giganteum ARSEF 373.</title>
        <authorList>
            <person name="Morgan W.R."/>
            <person name="Tartar A."/>
        </authorList>
    </citation>
    <scope>NUCLEOTIDE SEQUENCE</scope>
    <source>
        <strain evidence="2">ARSEF 373</strain>
    </source>
</reference>
<keyword evidence="3" id="KW-1185">Reference proteome</keyword>
<reference evidence="2" key="1">
    <citation type="submission" date="2022-11" db="EMBL/GenBank/DDBJ databases">
        <authorList>
            <person name="Morgan W.R."/>
            <person name="Tartar A."/>
        </authorList>
    </citation>
    <scope>NUCLEOTIDE SEQUENCE</scope>
    <source>
        <strain evidence="2">ARSEF 373</strain>
    </source>
</reference>
<gene>
    <name evidence="2" type="ORF">N0F65_008061</name>
</gene>
<accession>A0AAV2YQZ2</accession>
<evidence type="ECO:0000313" key="3">
    <source>
        <dbReference type="Proteomes" id="UP001146120"/>
    </source>
</evidence>
<organism evidence="2 3">
    <name type="scientific">Lagenidium giganteum</name>
    <dbReference type="NCBI Taxonomy" id="4803"/>
    <lineage>
        <taxon>Eukaryota</taxon>
        <taxon>Sar</taxon>
        <taxon>Stramenopiles</taxon>
        <taxon>Oomycota</taxon>
        <taxon>Peronosporomycetes</taxon>
        <taxon>Pythiales</taxon>
        <taxon>Pythiaceae</taxon>
    </lineage>
</organism>
<feature type="region of interest" description="Disordered" evidence="1">
    <location>
        <begin position="59"/>
        <end position="104"/>
    </location>
</feature>
<evidence type="ECO:0000256" key="1">
    <source>
        <dbReference type="SAM" id="MobiDB-lite"/>
    </source>
</evidence>
<proteinExistence type="predicted"/>
<dbReference type="Proteomes" id="UP001146120">
    <property type="component" value="Unassembled WGS sequence"/>
</dbReference>
<dbReference type="AlphaFoldDB" id="A0AAV2YQZ2"/>